<dbReference type="EC" id="2.3.1.47" evidence="2"/>
<evidence type="ECO:0000256" key="4">
    <source>
        <dbReference type="ARBA" id="ARBA00022898"/>
    </source>
</evidence>
<keyword evidence="4" id="KW-0663">Pyridoxal phosphate</keyword>
<dbReference type="InterPro" id="IPR015424">
    <property type="entry name" value="PyrdxlP-dep_Trfase"/>
</dbReference>
<evidence type="ECO:0000256" key="2">
    <source>
        <dbReference type="ARBA" id="ARBA00013187"/>
    </source>
</evidence>
<proteinExistence type="predicted"/>
<organism evidence="7 8">
    <name type="scientific">Brevibacterium casei</name>
    <dbReference type="NCBI Taxonomy" id="33889"/>
    <lineage>
        <taxon>Bacteria</taxon>
        <taxon>Bacillati</taxon>
        <taxon>Actinomycetota</taxon>
        <taxon>Actinomycetes</taxon>
        <taxon>Micrococcales</taxon>
        <taxon>Brevibacteriaceae</taxon>
        <taxon>Brevibacterium</taxon>
    </lineage>
</organism>
<dbReference type="Gene3D" id="3.90.1150.10">
    <property type="entry name" value="Aspartate Aminotransferase, domain 1"/>
    <property type="match status" value="1"/>
</dbReference>
<evidence type="ECO:0000259" key="6">
    <source>
        <dbReference type="Pfam" id="PF00155"/>
    </source>
</evidence>
<dbReference type="InterPro" id="IPR050087">
    <property type="entry name" value="AON_synthase_class-II"/>
</dbReference>
<evidence type="ECO:0000256" key="3">
    <source>
        <dbReference type="ARBA" id="ARBA00022679"/>
    </source>
</evidence>
<comment type="cofactor">
    <cofactor evidence="1">
        <name>pyridoxal 5'-phosphate</name>
        <dbReference type="ChEBI" id="CHEBI:597326"/>
    </cofactor>
</comment>
<keyword evidence="3 7" id="KW-0808">Transferase</keyword>
<dbReference type="GO" id="GO:0008710">
    <property type="term" value="F:8-amino-7-oxononanoate synthase activity"/>
    <property type="evidence" value="ECO:0007669"/>
    <property type="project" value="UniProtKB-EC"/>
</dbReference>
<gene>
    <name evidence="7" type="ORF">NCTC12391_02946</name>
</gene>
<accession>A0A449DB52</accession>
<protein>
    <recommendedName>
        <fullName evidence="2">8-amino-7-oxononanoate synthase</fullName>
        <ecNumber evidence="2">2.3.1.47</ecNumber>
    </recommendedName>
</protein>
<keyword evidence="7" id="KW-0012">Acyltransferase</keyword>
<dbReference type="Proteomes" id="UP000386281">
    <property type="component" value="Unassembled WGS sequence"/>
</dbReference>
<dbReference type="PANTHER" id="PTHR13693:SF100">
    <property type="entry name" value="8-AMINO-7-OXONONANOATE SYNTHASE"/>
    <property type="match status" value="1"/>
</dbReference>
<evidence type="ECO:0000256" key="1">
    <source>
        <dbReference type="ARBA" id="ARBA00001933"/>
    </source>
</evidence>
<sequence length="412" mass="44737">MTLLTTTTEAADRWDAQAFFDHAHATGLAATPPVLESATSAVISGADRDLVNFASCSFLNMHNHPDVLETFVTQAPRFGLATGGSRMVQGKLRPHVNLEQALVEATGKEAVITFASGLLANVGFVHAMSRSMNLGGGLSWGVDDIVFLLDHDSHWSMWKAVEGLKFGERVLPFRHNDLDSLEKRLQSLDGRRAVIMFESVYSDDGSIAPMRGIVGLARKYDALTFVDDANGFLVYGPGRFRFAEEFAALKDITFHMVSLSKAVGLEGGAIAGPGEYIAIFEWLAGTSSFTATMLPPQAAAATRAIGLIRDDPVILDRFHGTVDHFRAALTEAGFELNPTPAYITTTRIGDEGDAERVRDLAHAAGYLVPVFRYPAVRRGRAGLRLMPNIDHTREQIDGFADTLARIRATVGF</sequence>
<name>A0A449DB52_9MICO</name>
<dbReference type="InterPro" id="IPR015421">
    <property type="entry name" value="PyrdxlP-dep_Trfase_major"/>
</dbReference>
<dbReference type="AlphaFoldDB" id="A0A449DB52"/>
<dbReference type="InterPro" id="IPR015422">
    <property type="entry name" value="PyrdxlP-dep_Trfase_small"/>
</dbReference>
<dbReference type="Gene3D" id="3.40.640.10">
    <property type="entry name" value="Type I PLP-dependent aspartate aminotransferase-like (Major domain)"/>
    <property type="match status" value="1"/>
</dbReference>
<dbReference type="InterPro" id="IPR004839">
    <property type="entry name" value="Aminotransferase_I/II_large"/>
</dbReference>
<evidence type="ECO:0000256" key="5">
    <source>
        <dbReference type="ARBA" id="ARBA00047715"/>
    </source>
</evidence>
<dbReference type="SUPFAM" id="SSF53383">
    <property type="entry name" value="PLP-dependent transferases"/>
    <property type="match status" value="1"/>
</dbReference>
<dbReference type="GO" id="GO:0009102">
    <property type="term" value="P:biotin biosynthetic process"/>
    <property type="evidence" value="ECO:0007669"/>
    <property type="project" value="TreeGrafter"/>
</dbReference>
<dbReference type="GO" id="GO:0030170">
    <property type="term" value="F:pyridoxal phosphate binding"/>
    <property type="evidence" value="ECO:0007669"/>
    <property type="project" value="InterPro"/>
</dbReference>
<dbReference type="EMBL" id="CAACXN010000015">
    <property type="protein sequence ID" value="VEW14796.1"/>
    <property type="molecule type" value="Genomic_DNA"/>
</dbReference>
<feature type="domain" description="Aminotransferase class I/classII large" evidence="6">
    <location>
        <begin position="49"/>
        <end position="402"/>
    </location>
</feature>
<dbReference type="PANTHER" id="PTHR13693">
    <property type="entry name" value="CLASS II AMINOTRANSFERASE/8-AMINO-7-OXONONANOATE SYNTHASE"/>
    <property type="match status" value="1"/>
</dbReference>
<evidence type="ECO:0000313" key="7">
    <source>
        <dbReference type="EMBL" id="VEW14796.1"/>
    </source>
</evidence>
<reference evidence="7 8" key="1">
    <citation type="submission" date="2019-02" db="EMBL/GenBank/DDBJ databases">
        <authorList>
            <consortium name="Pathogen Informatics"/>
        </authorList>
    </citation>
    <scope>NUCLEOTIDE SEQUENCE [LARGE SCALE GENOMIC DNA]</scope>
    <source>
        <strain evidence="7 8">3012STDY7078520</strain>
    </source>
</reference>
<dbReference type="Pfam" id="PF00155">
    <property type="entry name" value="Aminotran_1_2"/>
    <property type="match status" value="1"/>
</dbReference>
<evidence type="ECO:0000313" key="8">
    <source>
        <dbReference type="Proteomes" id="UP000386281"/>
    </source>
</evidence>
<comment type="catalytic activity">
    <reaction evidence="5">
        <text>6-carboxyhexanoyl-[ACP] + L-alanine + H(+) = (8S)-8-amino-7-oxononanoate + holo-[ACP] + CO2</text>
        <dbReference type="Rhea" id="RHEA:42288"/>
        <dbReference type="Rhea" id="RHEA-COMP:9685"/>
        <dbReference type="Rhea" id="RHEA-COMP:9955"/>
        <dbReference type="ChEBI" id="CHEBI:15378"/>
        <dbReference type="ChEBI" id="CHEBI:16526"/>
        <dbReference type="ChEBI" id="CHEBI:57972"/>
        <dbReference type="ChEBI" id="CHEBI:64479"/>
        <dbReference type="ChEBI" id="CHEBI:78846"/>
        <dbReference type="ChEBI" id="CHEBI:149468"/>
        <dbReference type="EC" id="2.3.1.47"/>
    </reaction>
</comment>
<dbReference type="RefSeq" id="WP_190247271.1">
    <property type="nucleotide sequence ID" value="NZ_CAACXN010000015.1"/>
</dbReference>